<organism evidence="3 4">
    <name type="scientific">Trypanosoma cruzi</name>
    <dbReference type="NCBI Taxonomy" id="5693"/>
    <lineage>
        <taxon>Eukaryota</taxon>
        <taxon>Discoba</taxon>
        <taxon>Euglenozoa</taxon>
        <taxon>Kinetoplastea</taxon>
        <taxon>Metakinetoplastina</taxon>
        <taxon>Trypanosomatida</taxon>
        <taxon>Trypanosomatidae</taxon>
        <taxon>Trypanosoma</taxon>
        <taxon>Schizotrypanum</taxon>
    </lineage>
</organism>
<reference evidence="3 4" key="1">
    <citation type="journal article" date="2018" name="Microb. Genom.">
        <title>Expanding an expanded genome: long-read sequencing of Trypanosoma cruzi.</title>
        <authorList>
            <person name="Berna L."/>
            <person name="Rodriguez M."/>
            <person name="Chiribao M.L."/>
            <person name="Parodi-Talice A."/>
            <person name="Pita S."/>
            <person name="Rijo G."/>
            <person name="Alvarez-Valin F."/>
            <person name="Robello C."/>
        </authorList>
    </citation>
    <scope>NUCLEOTIDE SEQUENCE [LARGE SCALE GENOMIC DNA]</scope>
    <source>
        <strain evidence="3 4">TCC</strain>
    </source>
</reference>
<name>A0A2V2WM53_TRYCR</name>
<dbReference type="VEuPathDB" id="TriTrypDB:TCDM_02271"/>
<dbReference type="OrthoDB" id="2096280at2759"/>
<dbReference type="VEuPathDB" id="TriTrypDB:TcBrA4_0025190"/>
<dbReference type="VEuPathDB" id="TriTrypDB:TCSYLVIO_008179"/>
<dbReference type="EMBL" id="PRFC01000076">
    <property type="protein sequence ID" value="PWV09651.1"/>
    <property type="molecule type" value="Genomic_DNA"/>
</dbReference>
<dbReference type="AlphaFoldDB" id="A0A2V2WM53"/>
<dbReference type="Proteomes" id="UP000246078">
    <property type="component" value="Unassembled WGS sequence"/>
</dbReference>
<feature type="region of interest" description="Disordered" evidence="1">
    <location>
        <begin position="276"/>
        <end position="324"/>
    </location>
</feature>
<dbReference type="Pfam" id="PF25325">
    <property type="entry name" value="EF-hand_EFHB_C"/>
    <property type="match status" value="1"/>
</dbReference>
<evidence type="ECO:0000313" key="3">
    <source>
        <dbReference type="EMBL" id="PWV09651.1"/>
    </source>
</evidence>
<evidence type="ECO:0000256" key="1">
    <source>
        <dbReference type="SAM" id="MobiDB-lite"/>
    </source>
</evidence>
<dbReference type="InterPro" id="IPR057428">
    <property type="entry name" value="EFHB_EF-hand_C"/>
</dbReference>
<evidence type="ECO:0000313" key="4">
    <source>
        <dbReference type="Proteomes" id="UP000246078"/>
    </source>
</evidence>
<dbReference type="VEuPathDB" id="TriTrypDB:BCY84_11794"/>
<dbReference type="VEuPathDB" id="TriTrypDB:ECC02_008589"/>
<accession>A0A2V2WM53</accession>
<dbReference type="VEuPathDB" id="TriTrypDB:C3747_76g219"/>
<gene>
    <name evidence="3" type="ORF">C3747_76g219</name>
</gene>
<dbReference type="VEuPathDB" id="TriTrypDB:TcCLB.509747.90"/>
<protein>
    <recommendedName>
        <fullName evidence="2">EFHB C-terminal EF-hand domain-containing protein</fullName>
    </recommendedName>
</protein>
<dbReference type="OMA" id="RETQYLS"/>
<comment type="caution">
    <text evidence="3">The sequence shown here is derived from an EMBL/GenBank/DDBJ whole genome shotgun (WGS) entry which is preliminary data.</text>
</comment>
<proteinExistence type="predicted"/>
<dbReference type="VEuPathDB" id="TriTrypDB:C4B63_40g29"/>
<dbReference type="VEuPathDB" id="TriTrypDB:TcCLB.510719.90"/>
<sequence>MSTPLCTVYENTIGGTRPRRHIAPQIRTAGLVVGRDCGTVAQLTSNYYSSGRVTPDLIKFHRRGGEVGRTYRHYGIARDPPVDESIRHGIKNDVSESALLCLQPDTNHLSALMNEQLERRYLSSIRRPLGRAPAPPYEVRVPRDGFGVRSDPSESVKRVMYGGKDVDVLHPVGERKDRGYDWESIGIDPTQHRFGATFAKDAITAADVMCENRPISTVFPKLVKDHKTAVKTELGRPRTYGFDNSAFEEKAEKLAVRRSRRGDGDAARELLSSWAQHPATVQAREEQSARVAASKTGLMGDGTKNTTTTNNNNTDSDGINGGSGRFRSRFTSTFGSKRADGPVSLTELEDEARVPHLLYPSHYVQLGVKSKYFAGGRPLEDIRRISKQVDFGLTDSQIDDVFASIAQDGVCGIEQFKNKAVAMGYLA</sequence>
<dbReference type="VEuPathDB" id="TriTrypDB:TcCL_NonESM01769"/>
<evidence type="ECO:0000259" key="2">
    <source>
        <dbReference type="Pfam" id="PF25325"/>
    </source>
</evidence>
<feature type="compositionally biased region" description="Low complexity" evidence="1">
    <location>
        <begin position="301"/>
        <end position="318"/>
    </location>
</feature>
<dbReference type="VEuPathDB" id="TriTrypDB:TcG_03217"/>
<dbReference type="SMR" id="A0A2V2WM53"/>
<feature type="domain" description="EFHB C-terminal EF-hand" evidence="2">
    <location>
        <begin position="356"/>
        <end position="420"/>
    </location>
</feature>
<dbReference type="VEuPathDB" id="TriTrypDB:Tc_MARK_7122"/>